<gene>
    <name evidence="2" type="ORF">O6P43_017351</name>
</gene>
<dbReference type="AlphaFoldDB" id="A0AAD7LQ69"/>
<organism evidence="2 3">
    <name type="scientific">Quillaja saponaria</name>
    <name type="common">Soap bark tree</name>
    <dbReference type="NCBI Taxonomy" id="32244"/>
    <lineage>
        <taxon>Eukaryota</taxon>
        <taxon>Viridiplantae</taxon>
        <taxon>Streptophyta</taxon>
        <taxon>Embryophyta</taxon>
        <taxon>Tracheophyta</taxon>
        <taxon>Spermatophyta</taxon>
        <taxon>Magnoliopsida</taxon>
        <taxon>eudicotyledons</taxon>
        <taxon>Gunneridae</taxon>
        <taxon>Pentapetalae</taxon>
        <taxon>rosids</taxon>
        <taxon>fabids</taxon>
        <taxon>Fabales</taxon>
        <taxon>Quillajaceae</taxon>
        <taxon>Quillaja</taxon>
    </lineage>
</organism>
<protein>
    <submittedName>
        <fullName evidence="2">Uncharacterized protein</fullName>
    </submittedName>
</protein>
<evidence type="ECO:0000313" key="3">
    <source>
        <dbReference type="Proteomes" id="UP001163823"/>
    </source>
</evidence>
<name>A0AAD7LQ69_QUISA</name>
<feature type="compositionally biased region" description="Acidic residues" evidence="1">
    <location>
        <begin position="224"/>
        <end position="236"/>
    </location>
</feature>
<dbReference type="KEGG" id="qsa:O6P43_017351"/>
<keyword evidence="3" id="KW-1185">Reference proteome</keyword>
<dbReference type="EMBL" id="JARAOO010000007">
    <property type="protein sequence ID" value="KAJ7962077.1"/>
    <property type="molecule type" value="Genomic_DNA"/>
</dbReference>
<proteinExistence type="predicted"/>
<feature type="compositionally biased region" description="Basic and acidic residues" evidence="1">
    <location>
        <begin position="186"/>
        <end position="203"/>
    </location>
</feature>
<accession>A0AAD7LQ69</accession>
<sequence>MILPNSPNEGRTVLDTAGDEEADVDVLIDNEKAPTELVVPEDAVGLVTPKPEAEPVAPETVAVLVKPKPVKDPVLPEEVAELAGAVVETVIADDEAVATNAGKEEDWIELLEAGVEVVVVVTVENNGAADVAKVKEVGFEAEEEGLPNEKLEELVEVDVREGAAEDAVVVVDAEPLGNDKPDEDEKGAAEFDLKPEPLEKEVENEGVFAAEDEADEPNKLVVENAEEAVAGEDENEDAPKGDEFAVANDDPNRDVPGAVDAAVPNRGELELAPKDDDENKDKPELAEDTDVPNKDGPGEPAVGAEGAAPKMDVPELAVVKPAPNKDGADDPAEDDAPNGDGAAVVVAEAGPNKNDGAEVLEDGVEVPNPNDRAEAELVVEAAEEGKWEKDEEDGAEEEVVFKEKENGGAEEVELGFENPVDGAEASE</sequence>
<evidence type="ECO:0000256" key="1">
    <source>
        <dbReference type="SAM" id="MobiDB-lite"/>
    </source>
</evidence>
<feature type="region of interest" description="Disordered" evidence="1">
    <location>
        <begin position="404"/>
        <end position="427"/>
    </location>
</feature>
<feature type="region of interest" description="Disordered" evidence="1">
    <location>
        <begin position="172"/>
        <end position="371"/>
    </location>
</feature>
<feature type="compositionally biased region" description="Low complexity" evidence="1">
    <location>
        <begin position="298"/>
        <end position="309"/>
    </location>
</feature>
<feature type="compositionally biased region" description="Low complexity" evidence="1">
    <location>
        <begin position="338"/>
        <end position="347"/>
    </location>
</feature>
<comment type="caution">
    <text evidence="2">The sequence shown here is derived from an EMBL/GenBank/DDBJ whole genome shotgun (WGS) entry which is preliminary data.</text>
</comment>
<feature type="compositionally biased region" description="Basic and acidic residues" evidence="1">
    <location>
        <begin position="267"/>
        <end position="297"/>
    </location>
</feature>
<evidence type="ECO:0000313" key="2">
    <source>
        <dbReference type="EMBL" id="KAJ7962077.1"/>
    </source>
</evidence>
<dbReference type="Proteomes" id="UP001163823">
    <property type="component" value="Chromosome 7"/>
</dbReference>
<reference evidence="2" key="1">
    <citation type="journal article" date="2023" name="Science">
        <title>Elucidation of the pathway for biosynthesis of saponin adjuvants from the soapbark tree.</title>
        <authorList>
            <person name="Reed J."/>
            <person name="Orme A."/>
            <person name="El-Demerdash A."/>
            <person name="Owen C."/>
            <person name="Martin L.B.B."/>
            <person name="Misra R.C."/>
            <person name="Kikuchi S."/>
            <person name="Rejzek M."/>
            <person name="Martin A.C."/>
            <person name="Harkess A."/>
            <person name="Leebens-Mack J."/>
            <person name="Louveau T."/>
            <person name="Stephenson M.J."/>
            <person name="Osbourn A."/>
        </authorList>
    </citation>
    <scope>NUCLEOTIDE SEQUENCE</scope>
    <source>
        <strain evidence="2">S10</strain>
    </source>
</reference>